<dbReference type="Proteomes" id="UP000543030">
    <property type="component" value="Unassembled WGS sequence"/>
</dbReference>
<gene>
    <name evidence="1" type="ORF">HNQ50_004012</name>
</gene>
<comment type="caution">
    <text evidence="1">The sequence shown here is derived from an EMBL/GenBank/DDBJ whole genome shotgun (WGS) entry which is preliminary data.</text>
</comment>
<dbReference type="RefSeq" id="WP_184102907.1">
    <property type="nucleotide sequence ID" value="NZ_JACHHN010000010.1"/>
</dbReference>
<sequence length="136" mass="14686">MRIVTNGVVRLIPDADCHDESKGVGGIAANNAMTLLTDSHLNRQKLGMPGQNMEAHVMVSEVYVQAGKPVNIDFMAQQDAGNGNAWLCASDWTFVPEEGKDYEVQGRQYGAQCILRATLLDGQAVGRPALRTCPAK</sequence>
<dbReference type="EMBL" id="JACHHN010000010">
    <property type="protein sequence ID" value="MBB5193258.1"/>
    <property type="molecule type" value="Genomic_DNA"/>
</dbReference>
<dbReference type="AlphaFoldDB" id="A0A840RL58"/>
<keyword evidence="2" id="KW-1185">Reference proteome</keyword>
<protein>
    <submittedName>
        <fullName evidence="1">Uncharacterized protein</fullName>
    </submittedName>
</protein>
<accession>A0A840RL58</accession>
<name>A0A840RL58_9NEIS</name>
<evidence type="ECO:0000313" key="1">
    <source>
        <dbReference type="EMBL" id="MBB5193258.1"/>
    </source>
</evidence>
<evidence type="ECO:0000313" key="2">
    <source>
        <dbReference type="Proteomes" id="UP000543030"/>
    </source>
</evidence>
<proteinExistence type="predicted"/>
<reference evidence="1 2" key="1">
    <citation type="submission" date="2020-08" db="EMBL/GenBank/DDBJ databases">
        <title>Genomic Encyclopedia of Type Strains, Phase IV (KMG-IV): sequencing the most valuable type-strain genomes for metagenomic binning, comparative biology and taxonomic classification.</title>
        <authorList>
            <person name="Goeker M."/>
        </authorList>
    </citation>
    <scope>NUCLEOTIDE SEQUENCE [LARGE SCALE GENOMIC DNA]</scope>
    <source>
        <strain evidence="1 2">DSM 18233</strain>
    </source>
</reference>
<organism evidence="1 2">
    <name type="scientific">Silvimonas terrae</name>
    <dbReference type="NCBI Taxonomy" id="300266"/>
    <lineage>
        <taxon>Bacteria</taxon>
        <taxon>Pseudomonadati</taxon>
        <taxon>Pseudomonadota</taxon>
        <taxon>Betaproteobacteria</taxon>
        <taxon>Neisseriales</taxon>
        <taxon>Chitinibacteraceae</taxon>
        <taxon>Silvimonas</taxon>
    </lineage>
</organism>